<organism evidence="2 3">
    <name type="scientific">Sebaldella termitidis (strain ATCC 33386 / NCTC 11300)</name>
    <dbReference type="NCBI Taxonomy" id="526218"/>
    <lineage>
        <taxon>Bacteria</taxon>
        <taxon>Fusobacteriati</taxon>
        <taxon>Fusobacteriota</taxon>
        <taxon>Fusobacteriia</taxon>
        <taxon>Fusobacteriales</taxon>
        <taxon>Leptotrichiaceae</taxon>
        <taxon>Sebaldella</taxon>
    </lineage>
</organism>
<reference evidence="3" key="1">
    <citation type="submission" date="2009-09" db="EMBL/GenBank/DDBJ databases">
        <title>The complete chromosome of Sebaldella termitidis ATCC 33386.</title>
        <authorList>
            <consortium name="US DOE Joint Genome Institute (JGI-PGF)"/>
            <person name="Lucas S."/>
            <person name="Copeland A."/>
            <person name="Lapidus A."/>
            <person name="Glavina del Rio T."/>
            <person name="Dalin E."/>
            <person name="Tice H."/>
            <person name="Bruce D."/>
            <person name="Goodwin L."/>
            <person name="Pitluck S."/>
            <person name="Kyrpides N."/>
            <person name="Mavromatis K."/>
            <person name="Ivanova N."/>
            <person name="Mikhailova N."/>
            <person name="Sims D."/>
            <person name="Meincke L."/>
            <person name="Brettin T."/>
            <person name="Detter J.C."/>
            <person name="Han C."/>
            <person name="Larimer F."/>
            <person name="Land M."/>
            <person name="Hauser L."/>
            <person name="Markowitz V."/>
            <person name="Cheng J.F."/>
            <person name="Hugenholtz P."/>
            <person name="Woyke T."/>
            <person name="Wu D."/>
            <person name="Eisen J.A."/>
        </authorList>
    </citation>
    <scope>NUCLEOTIDE SEQUENCE [LARGE SCALE GENOMIC DNA]</scope>
    <source>
        <strain evidence="3">ATCC 33386 / NCTC 11300</strain>
    </source>
</reference>
<dbReference type="Pfam" id="PF03797">
    <property type="entry name" value="Autotransporter"/>
    <property type="match status" value="1"/>
</dbReference>
<keyword evidence="3" id="KW-1185">Reference proteome</keyword>
<dbReference type="InterPro" id="IPR005546">
    <property type="entry name" value="Autotransporte_beta"/>
</dbReference>
<dbReference type="KEGG" id="str:Sterm_3516"/>
<sequence>MNKKILMFLALNALTSAYTMPVKNVESSNLYKSITKNIKENKPNEKNYKLIEDILNKKNKELKDLYSQSDYIVKPEYLEWQIFFSAFYGDTNKGGKKSNDFYTPAGEAKSVNLGIYVPVRDIENFSINRVQNLAPVIVDNTVPKETRARNLEFISAEKPEIDIDVTSPSLQISPVAVEEKDVNLITSLEAPQVSLNDVKVFNLKLNVQSNSKDRTLTGNKTVSAGEVLSSSSAYDIGLRAEGNFTAYLLGNSSIERQNASAMSVYHGIGMNGTSSNPNAAISLKESNTAGIAVSPDNVKTSFYTPHEWTAYNYGTIIGEQKSGSGIYTKQIGFGYIPSGSKNIQVRMNNYGSITMKSPNSAGFLLMPDADQDYNLNGAKPLSPVPPRTSYDGGYTYTNNDYDQKNVRFFAQSLGTINIYGSRSYGMMTSPYAGNDMGHNFGISTYGAETSSILNKGTINVLGDESTGFAIKKSIHSVSNNGIINIGTDPLNGAFIQDNTNGNSIYDESGNLISTGDINKVERATGMYTSQAIIDYAIAFDDPTTTPIQVFDQNRRGGSTNNAVINIWHNAVESSGLRAEGEGSVTNVGDINIYGENNYGIAARDNGYVRNMVNSSYNVGVYNPVTGQWSVQPMGGQAAAITVNSQMSAAGYVDRGAALENSAIITVNNDNSAGFYVRSGTATNNDRTSQPSNYGYGSITANGSGSHGVLVTNEDGTTAKFVNNGLIETKHDGTVALYGVNGAQLSNLNKNEKERHYLDDGTGTAVTAANWLATGHTFDTSANCGRITCYLNIYSKVVEVTDLAQNALIKAEDGGTGIWLEQNRGIFTPAAPVSTITGAAIYAPVETGNSTANYTAIGVYSDGIAKASFYKGSYYDPSNYPKDMASIKVGENGIALLHNYHDRIGMTGANKYFGGSTGIFNIKALNADLGKNSILGYSNSGIINTDVFSNVQFTSLGDGVIFAYVSNNGEINVNNTYLTDFLINPGAVPTGQNIMPFTAENGIIKNTVTDGTTGSTGIPGLLMNTKIGLQSFSKDNTAVILNKSKTASNNYGTITMTDRPNDGAIALYSKYGNILNDTGAKINLSDKNSAGIYAVEETDAVNNGIININEKSSAGMYGLSEDAINPTRIGLSGVALTQSANAEINVNNEESSGIYGVNLGTVLGKSYTINNAGTINVKDKNSIGIYSNNVNITGVGTIKLGDTALSTAGHRTAVYAKGLEAAVTVTGAQIDLGTTDQTNIAYYITDNAKLAGSSHGHIDGYGIIVVGKDTEISDSKINMNITGGDGQIGLAVLGTDNYSYTRDISAGSTVANGSNKYYGVALYTADQNISSPITNKLTAGMNGVGLYAGGNTGSTLTYNGEITVGDGTSAGTGIFVKSGSDVTLASGGKITLDGENGVGVYVEGNGEFTFDSGSSIIFNGFGIGIWGENGSVINDNGTGTISSPTGAFIIRSRLANGIININAPGITLGNGSAGYVVNGEINNLSGSTLVTNPFSDNIIALIAEGYKVVGANTYETNNFGKIYLTNSSKGTAMYLKNARGMNEANGIIVLGNEGVGLYGEEDSATDLTELRNSGQIIMNSSSSQALYGKGISLIENNGTISSAAAENTGIYSIYNNNAVNTKINNSGTITLGDGSFGIYAENSYITNTGSIETGNKTVNSSSAGIYAKNSIVANSGDIKTGQDGTAFVGDNSIINLNSGNFDVSTGSLLYGKNNTVVNYNLANQTADWINPYISLENSTLNVLNTAVLNVKNNSAGILIIGNTGTVNGDITVNAEDSGKGIYIKNLGTAYINNTKINVNGSSANGLVLENSSADNASTVNVNNTGTGIFSQLTTAGNTTVTNNGTINVNSVLGTGIYASAVNAGGTILGTTTVDNNGTIVLRNSTDINSDSQIGIYGTAGSAINNNNSISGGNNVIGIYGTASSVTTNGSIILGDRSAGVYMNGGNLITGTNTLIKVGSEGAAAIYAVRGATVVNNSSNIQAGQNSALIYAQDTGTVVNNLADLNVVENGIGFYGDKGTVHNNGKISANGSDAVFFYSKNGEINNSGLLDSAGNTGVIGIYGENSIIKNNGNIILGDSIINPNDITQSTYAIGVYGKASEIKNTGNIKLGANSVGIYSDYNTTEAQNTGDIESSSYGAIGIFAENGTFRNMGRIILSGDDSIGMAGRNNATIINDGQITMNGKSGIGMYVTNNSHVYNNGVITINGDNGTGIQIGANSTLENEGTINLNGSNGESVLYGESTKYQIPSIINAGIINVDEKFETNGVNVIVKVNPDTVRKPEISEITASDYELSDINGKFLISNAVQFNAQSFNVDGPVKIMSTFSQGTNAAAYKLENVFNPLTPYGGPNTNKISVLSDSYTWDAIPVISDTGGVTIWMQKQSYKDLANSRWYNEFGGTLDQKYLDAEGNALKIYDKIDNISTAKEFDHIMSSLGGNMYANMNQREKTAMDTLGTSLNLLQDSKNNTKENVKINVIAGKGKLTENTDGVTGYNYESTGILALREVERTYKHTFGYSAGYLHTNYEMNDGNSSEEDADTLQLGLHNKYRSNDWVLKNDLLGRVSFHNTDRNIDWVNAGKSEMNGTYETYSITSNNKFGKELSLGKNMSFTPYGGLDATYITRPTFSENGLEALEVKGNDAWSIMPKAGVELKGELPLGEKKQWKLKGAVDVTYGYELGALNKREYAKLVNVETDYHKLSKPEEEKGVLSTKAIIGAEVEDRYGIFLTGEYITGADSENEYRAGVTLKAVF</sequence>
<dbReference type="RefSeq" id="WP_012862933.1">
    <property type="nucleotide sequence ID" value="NC_013517.1"/>
</dbReference>
<name>D1AQU1_SEBTE</name>
<evidence type="ECO:0000313" key="3">
    <source>
        <dbReference type="Proteomes" id="UP000000845"/>
    </source>
</evidence>
<feature type="domain" description="Autotransporter" evidence="1">
    <location>
        <begin position="2462"/>
        <end position="2747"/>
    </location>
</feature>
<dbReference type="HOGENOM" id="CLU_229799_0_0_0"/>
<gene>
    <name evidence="2" type="ordered locus">Sterm_3516</name>
</gene>
<evidence type="ECO:0000313" key="2">
    <source>
        <dbReference type="EMBL" id="ACZ10351.1"/>
    </source>
</evidence>
<dbReference type="InterPro" id="IPR036709">
    <property type="entry name" value="Autotransporte_beta_dom_sf"/>
</dbReference>
<dbReference type="PROSITE" id="PS51208">
    <property type="entry name" value="AUTOTRANSPORTER"/>
    <property type="match status" value="1"/>
</dbReference>
<evidence type="ECO:0000259" key="1">
    <source>
        <dbReference type="PROSITE" id="PS51208"/>
    </source>
</evidence>
<proteinExistence type="predicted"/>
<dbReference type="InterPro" id="IPR058034">
    <property type="entry name" value="BigA_beta"/>
</dbReference>
<reference evidence="2 3" key="2">
    <citation type="journal article" date="2010" name="Stand. Genomic Sci.">
        <title>Complete genome sequence of Sebaldella termitidis type strain (NCTC 11300).</title>
        <authorList>
            <person name="Harmon-Smith M."/>
            <person name="Celia L."/>
            <person name="Chertkov O."/>
            <person name="Lapidus A."/>
            <person name="Copeland A."/>
            <person name="Glavina Del Rio T."/>
            <person name="Nolan M."/>
            <person name="Lucas S."/>
            <person name="Tice H."/>
            <person name="Cheng J.F."/>
            <person name="Han C."/>
            <person name="Detter J.C."/>
            <person name="Bruce D."/>
            <person name="Goodwin L."/>
            <person name="Pitluck S."/>
            <person name="Pati A."/>
            <person name="Liolios K."/>
            <person name="Ivanova N."/>
            <person name="Mavromatis K."/>
            <person name="Mikhailova N."/>
            <person name="Chen A."/>
            <person name="Palaniappan K."/>
            <person name="Land M."/>
            <person name="Hauser L."/>
            <person name="Chang Y.J."/>
            <person name="Jeffries C.D."/>
            <person name="Brettin T."/>
            <person name="Goker M."/>
            <person name="Beck B."/>
            <person name="Bristow J."/>
            <person name="Eisen J.A."/>
            <person name="Markowitz V."/>
            <person name="Hugenholtz P."/>
            <person name="Kyrpides N.C."/>
            <person name="Klenk H.P."/>
            <person name="Chen F."/>
        </authorList>
    </citation>
    <scope>NUCLEOTIDE SEQUENCE [LARGE SCALE GENOMIC DNA]</scope>
    <source>
        <strain evidence="3">ATCC 33386 / NCTC 11300</strain>
    </source>
</reference>
<dbReference type="eggNOG" id="COG3210">
    <property type="taxonomic scope" value="Bacteria"/>
</dbReference>
<protein>
    <submittedName>
        <fullName evidence="2">Outer membrane autotransporter barrel domain protein</fullName>
    </submittedName>
</protein>
<dbReference type="SUPFAM" id="SSF103515">
    <property type="entry name" value="Autotransporter"/>
    <property type="match status" value="1"/>
</dbReference>
<dbReference type="eggNOG" id="COG4625">
    <property type="taxonomic scope" value="Bacteria"/>
</dbReference>
<dbReference type="EMBL" id="CP001739">
    <property type="protein sequence ID" value="ACZ10351.1"/>
    <property type="molecule type" value="Genomic_DNA"/>
</dbReference>
<dbReference type="Proteomes" id="UP000000845">
    <property type="component" value="Chromosome"/>
</dbReference>
<dbReference type="STRING" id="526218.Sterm_3516"/>
<dbReference type="SMART" id="SM00869">
    <property type="entry name" value="Autotransporter"/>
    <property type="match status" value="1"/>
</dbReference>
<accession>D1AQU1</accession>
<dbReference type="Pfam" id="PF25783">
    <property type="entry name" value="BigA_beta"/>
    <property type="match status" value="1"/>
</dbReference>